<dbReference type="InterPro" id="IPR027417">
    <property type="entry name" value="P-loop_NTPase"/>
</dbReference>
<keyword evidence="5" id="KW-1278">Translocase</keyword>
<gene>
    <name evidence="8" type="ORF">Scep_022837</name>
</gene>
<dbReference type="GO" id="GO:0046034">
    <property type="term" value="P:ATP metabolic process"/>
    <property type="evidence" value="ECO:0007669"/>
    <property type="project" value="InterPro"/>
</dbReference>
<dbReference type="Gene3D" id="3.40.50.300">
    <property type="entry name" value="P-loop containing nucleotide triphosphate hydrolases"/>
    <property type="match status" value="1"/>
</dbReference>
<evidence type="ECO:0000256" key="4">
    <source>
        <dbReference type="ARBA" id="ARBA00022840"/>
    </source>
</evidence>
<dbReference type="GO" id="GO:0046961">
    <property type="term" value="F:proton-transporting ATPase activity, rotational mechanism"/>
    <property type="evidence" value="ECO:0007669"/>
    <property type="project" value="InterPro"/>
</dbReference>
<sequence length="140" mass="15241">MLRVAPIETNECVIVVGITIAEYFRDMGYNVSMMADSTSRWAEALREISGRLLFIILLLLKITRLDHKYSPAPPLPVTPGSASACTSRTVTARLCVHQPARLDPRVAACSDLRQRCSVLALPRCSVASTAAAFGYSAAMR</sequence>
<reference evidence="8 9" key="1">
    <citation type="submission" date="2024-01" db="EMBL/GenBank/DDBJ databases">
        <title>Genome assemblies of Stephania.</title>
        <authorList>
            <person name="Yang L."/>
        </authorList>
    </citation>
    <scope>NUCLEOTIDE SEQUENCE [LARGE SCALE GENOMIC DNA]</scope>
    <source>
        <strain evidence="8">JXDWG</strain>
        <tissue evidence="8">Leaf</tissue>
    </source>
</reference>
<dbReference type="PANTHER" id="PTHR43607">
    <property type="entry name" value="V-TYPE PROTON ATPASE CATALYTIC SUBUNIT A"/>
    <property type="match status" value="1"/>
</dbReference>
<accession>A0AAP0FBI6</accession>
<evidence type="ECO:0000256" key="3">
    <source>
        <dbReference type="ARBA" id="ARBA00022741"/>
    </source>
</evidence>
<evidence type="ECO:0000256" key="6">
    <source>
        <dbReference type="ARBA" id="ARBA00023065"/>
    </source>
</evidence>
<evidence type="ECO:0000256" key="2">
    <source>
        <dbReference type="ARBA" id="ARBA00022448"/>
    </source>
</evidence>
<evidence type="ECO:0000313" key="8">
    <source>
        <dbReference type="EMBL" id="KAK9105993.1"/>
    </source>
</evidence>
<evidence type="ECO:0000256" key="5">
    <source>
        <dbReference type="ARBA" id="ARBA00022967"/>
    </source>
</evidence>
<protein>
    <recommendedName>
        <fullName evidence="7">ATPase F1/V1/A1 complex alpha/beta subunit nucleotide-binding domain-containing protein</fullName>
    </recommendedName>
</protein>
<comment type="similarity">
    <text evidence="1">Belongs to the ATPase alpha/beta chains family.</text>
</comment>
<proteinExistence type="inferred from homology"/>
<organism evidence="8 9">
    <name type="scientific">Stephania cephalantha</name>
    <dbReference type="NCBI Taxonomy" id="152367"/>
    <lineage>
        <taxon>Eukaryota</taxon>
        <taxon>Viridiplantae</taxon>
        <taxon>Streptophyta</taxon>
        <taxon>Embryophyta</taxon>
        <taxon>Tracheophyta</taxon>
        <taxon>Spermatophyta</taxon>
        <taxon>Magnoliopsida</taxon>
        <taxon>Ranunculales</taxon>
        <taxon>Menispermaceae</taxon>
        <taxon>Menispermoideae</taxon>
        <taxon>Cissampelideae</taxon>
        <taxon>Stephania</taxon>
    </lineage>
</organism>
<dbReference type="SUPFAM" id="SSF52540">
    <property type="entry name" value="P-loop containing nucleoside triphosphate hydrolases"/>
    <property type="match status" value="1"/>
</dbReference>
<evidence type="ECO:0000313" key="9">
    <source>
        <dbReference type="Proteomes" id="UP001419268"/>
    </source>
</evidence>
<name>A0AAP0FBI6_9MAGN</name>
<dbReference type="Pfam" id="PF00006">
    <property type="entry name" value="ATP-synt_ab"/>
    <property type="match status" value="1"/>
</dbReference>
<evidence type="ECO:0000256" key="1">
    <source>
        <dbReference type="ARBA" id="ARBA00008936"/>
    </source>
</evidence>
<dbReference type="Proteomes" id="UP001419268">
    <property type="component" value="Unassembled WGS sequence"/>
</dbReference>
<dbReference type="GO" id="GO:0005524">
    <property type="term" value="F:ATP binding"/>
    <property type="evidence" value="ECO:0007669"/>
    <property type="project" value="UniProtKB-KW"/>
</dbReference>
<comment type="caution">
    <text evidence="8">The sequence shown here is derived from an EMBL/GenBank/DDBJ whole genome shotgun (WGS) entry which is preliminary data.</text>
</comment>
<keyword evidence="4" id="KW-0067">ATP-binding</keyword>
<dbReference type="GO" id="GO:0000325">
    <property type="term" value="C:plant-type vacuole"/>
    <property type="evidence" value="ECO:0007669"/>
    <property type="project" value="TreeGrafter"/>
</dbReference>
<keyword evidence="9" id="KW-1185">Reference proteome</keyword>
<keyword evidence="2" id="KW-0813">Transport</keyword>
<dbReference type="AlphaFoldDB" id="A0AAP0FBI6"/>
<evidence type="ECO:0000259" key="7">
    <source>
        <dbReference type="Pfam" id="PF00006"/>
    </source>
</evidence>
<dbReference type="PANTHER" id="PTHR43607:SF1">
    <property type="entry name" value="H(+)-TRANSPORTING TWO-SECTOR ATPASE"/>
    <property type="match status" value="1"/>
</dbReference>
<dbReference type="EMBL" id="JBBNAG010000009">
    <property type="protein sequence ID" value="KAK9105993.1"/>
    <property type="molecule type" value="Genomic_DNA"/>
</dbReference>
<dbReference type="InterPro" id="IPR000194">
    <property type="entry name" value="ATPase_F1/V1/A1_a/bsu_nucl-bd"/>
</dbReference>
<feature type="domain" description="ATPase F1/V1/A1 complex alpha/beta subunit nucleotide-binding" evidence="7">
    <location>
        <begin position="9"/>
        <end position="52"/>
    </location>
</feature>
<dbReference type="InterPro" id="IPR022878">
    <property type="entry name" value="V-ATPase_asu"/>
</dbReference>
<keyword evidence="6" id="KW-0406">Ion transport</keyword>
<keyword evidence="3" id="KW-0547">Nucleotide-binding</keyword>